<evidence type="ECO:0000256" key="1">
    <source>
        <dbReference type="SAM" id="MobiDB-lite"/>
    </source>
</evidence>
<dbReference type="Proteomes" id="UP000018948">
    <property type="component" value="Unassembled WGS sequence"/>
</dbReference>
<reference evidence="2 3" key="1">
    <citation type="submission" date="2013-11" db="EMBL/GenBank/DDBJ databases">
        <title>The Genome Sequence of Phytophthora parasitica P10297.</title>
        <authorList>
            <consortium name="The Broad Institute Genomics Platform"/>
            <person name="Russ C."/>
            <person name="Tyler B."/>
            <person name="Panabieres F."/>
            <person name="Shan W."/>
            <person name="Tripathy S."/>
            <person name="Grunwald N."/>
            <person name="Machado M."/>
            <person name="Johnson C.S."/>
            <person name="Walker B."/>
            <person name="Young S.K."/>
            <person name="Zeng Q."/>
            <person name="Gargeya S."/>
            <person name="Fitzgerald M."/>
            <person name="Haas B."/>
            <person name="Abouelleil A."/>
            <person name="Allen A.W."/>
            <person name="Alvarado L."/>
            <person name="Arachchi H.M."/>
            <person name="Berlin A.M."/>
            <person name="Chapman S.B."/>
            <person name="Gainer-Dewar J."/>
            <person name="Goldberg J."/>
            <person name="Griggs A."/>
            <person name="Gujja S."/>
            <person name="Hansen M."/>
            <person name="Howarth C."/>
            <person name="Imamovic A."/>
            <person name="Ireland A."/>
            <person name="Larimer J."/>
            <person name="McCowan C."/>
            <person name="Murphy C."/>
            <person name="Pearson M."/>
            <person name="Poon T.W."/>
            <person name="Priest M."/>
            <person name="Roberts A."/>
            <person name="Saif S."/>
            <person name="Shea T."/>
            <person name="Sisk P."/>
            <person name="Sykes S."/>
            <person name="Wortman J."/>
            <person name="Nusbaum C."/>
            <person name="Birren B."/>
        </authorList>
    </citation>
    <scope>NUCLEOTIDE SEQUENCE [LARGE SCALE GENOMIC DNA]</scope>
    <source>
        <strain evidence="2 3">P10297</strain>
    </source>
</reference>
<comment type="caution">
    <text evidence="2">The sequence shown here is derived from an EMBL/GenBank/DDBJ whole genome shotgun (WGS) entry which is preliminary data.</text>
</comment>
<dbReference type="EMBL" id="ANIY01003583">
    <property type="protein sequence ID" value="ETP34820.1"/>
    <property type="molecule type" value="Genomic_DNA"/>
</dbReference>
<evidence type="ECO:0000313" key="3">
    <source>
        <dbReference type="Proteomes" id="UP000018948"/>
    </source>
</evidence>
<protein>
    <submittedName>
        <fullName evidence="2">Uncharacterized protein</fullName>
    </submittedName>
</protein>
<proteinExistence type="predicted"/>
<evidence type="ECO:0000313" key="2">
    <source>
        <dbReference type="EMBL" id="ETP34820.1"/>
    </source>
</evidence>
<gene>
    <name evidence="2" type="ORF">F442_16916</name>
</gene>
<accession>W2YIF4</accession>
<sequence length="51" mass="5711">MYEIGPQLATSGATGRRAERAGSRLQPATRCDWLNRLAIIHGNRFRPIMAE</sequence>
<organism evidence="2 3">
    <name type="scientific">Phytophthora nicotianae P10297</name>
    <dbReference type="NCBI Taxonomy" id="1317064"/>
    <lineage>
        <taxon>Eukaryota</taxon>
        <taxon>Sar</taxon>
        <taxon>Stramenopiles</taxon>
        <taxon>Oomycota</taxon>
        <taxon>Peronosporomycetes</taxon>
        <taxon>Peronosporales</taxon>
        <taxon>Peronosporaceae</taxon>
        <taxon>Phytophthora</taxon>
    </lineage>
</organism>
<feature type="region of interest" description="Disordered" evidence="1">
    <location>
        <begin position="1"/>
        <end position="24"/>
    </location>
</feature>
<dbReference type="AlphaFoldDB" id="W2YIF4"/>
<name>W2YIF4_PHYNI</name>